<sequence>MPVLLLLMALGVFGYFLWRSRTTTLTRNCRWRLDRGADEWYCAYCGGRARGGVDKSPTCCVQTSNSGP</sequence>
<reference evidence="2" key="1">
    <citation type="submission" date="2016-10" db="EMBL/GenBank/DDBJ databases">
        <authorList>
            <person name="Varghese N."/>
            <person name="Submissions S."/>
        </authorList>
    </citation>
    <scope>NUCLEOTIDE SEQUENCE [LARGE SCALE GENOMIC DNA]</scope>
    <source>
        <strain evidence="2">CGMCC 1.9108</strain>
    </source>
</reference>
<organism evidence="1 2">
    <name type="scientific">Ruegeria marina</name>
    <dbReference type="NCBI Taxonomy" id="639004"/>
    <lineage>
        <taxon>Bacteria</taxon>
        <taxon>Pseudomonadati</taxon>
        <taxon>Pseudomonadota</taxon>
        <taxon>Alphaproteobacteria</taxon>
        <taxon>Rhodobacterales</taxon>
        <taxon>Roseobacteraceae</taxon>
        <taxon>Ruegeria</taxon>
    </lineage>
</organism>
<dbReference type="OrthoDB" id="7859107at2"/>
<evidence type="ECO:0000313" key="1">
    <source>
        <dbReference type="EMBL" id="SDC51913.1"/>
    </source>
</evidence>
<dbReference type="Proteomes" id="UP000199628">
    <property type="component" value="Unassembled WGS sequence"/>
</dbReference>
<dbReference type="EMBL" id="FMZV01000002">
    <property type="protein sequence ID" value="SDC51913.1"/>
    <property type="molecule type" value="Genomic_DNA"/>
</dbReference>
<protein>
    <submittedName>
        <fullName evidence="1">Uncharacterized protein</fullName>
    </submittedName>
</protein>
<gene>
    <name evidence="1" type="ORF">SAMN04488239_102425</name>
</gene>
<name>A0A1G6M8T8_9RHOB</name>
<dbReference type="STRING" id="639004.SAMN04488239_102425"/>
<dbReference type="AlphaFoldDB" id="A0A1G6M8T8"/>
<proteinExistence type="predicted"/>
<accession>A0A1G6M8T8</accession>
<evidence type="ECO:0000313" key="2">
    <source>
        <dbReference type="Proteomes" id="UP000199628"/>
    </source>
</evidence>
<keyword evidence="2" id="KW-1185">Reference proteome</keyword>